<dbReference type="InterPro" id="IPR058789">
    <property type="entry name" value="ApnL_C"/>
</dbReference>
<keyword evidence="3" id="KW-1185">Reference proteome</keyword>
<gene>
    <name evidence="2" type="ORF">ACH49Z_11855</name>
</gene>
<name>A0ABW7VVD4_9NOCA</name>
<feature type="domain" description="D-apionate lactonase C-terminal" evidence="1">
    <location>
        <begin position="422"/>
        <end position="493"/>
    </location>
</feature>
<dbReference type="SUPFAM" id="SSF51445">
    <property type="entry name" value="(Trans)glycosidases"/>
    <property type="match status" value="1"/>
</dbReference>
<evidence type="ECO:0000313" key="2">
    <source>
        <dbReference type="EMBL" id="MFI2230534.1"/>
    </source>
</evidence>
<dbReference type="EMBL" id="JBIRYL010000001">
    <property type="protein sequence ID" value="MFI2230534.1"/>
    <property type="molecule type" value="Genomic_DNA"/>
</dbReference>
<protein>
    <recommendedName>
        <fullName evidence="1">D-apionate lactonase C-terminal domain-containing protein</fullName>
    </recommendedName>
</protein>
<dbReference type="Gene3D" id="3.20.20.80">
    <property type="entry name" value="Glycosidases"/>
    <property type="match status" value="1"/>
</dbReference>
<proteinExistence type="predicted"/>
<organism evidence="2 3">
    <name type="scientific">Nocardia testacea</name>
    <dbReference type="NCBI Taxonomy" id="248551"/>
    <lineage>
        <taxon>Bacteria</taxon>
        <taxon>Bacillati</taxon>
        <taxon>Actinomycetota</taxon>
        <taxon>Actinomycetes</taxon>
        <taxon>Mycobacteriales</taxon>
        <taxon>Nocardiaceae</taxon>
        <taxon>Nocardia</taxon>
    </lineage>
</organism>
<evidence type="ECO:0000313" key="3">
    <source>
        <dbReference type="Proteomes" id="UP001611494"/>
    </source>
</evidence>
<dbReference type="Proteomes" id="UP001611494">
    <property type="component" value="Unassembled WGS sequence"/>
</dbReference>
<sequence length="496" mass="55306">MTDITPLSPPAPFPATPVLPDWSSAGRPVRTVLTTHLWAAPPIERGAPAHDRAFAALRELGVDYARFLPWFSNPLVSVPALRAPTATTTSWDFTRLDPYVEDFIAAAEGRPVTANFATIPHWMFIGGENVDLGDDPDAIHWDYERGTVFRDQTLAEVADYFYRLASWYIAGGFHDEHGVWHESGHRYRFAYWEVLCEPDLNRQLSPEVYTRLYDAVVERLRPLDPEMRFIGLSLSHVHHNPEYFWYFLDPANHAPGIPLDAFSIHFYASPDIVNPFGPEGNPPASTWESTFFAQAEGFLEQVRMISSIARRLSPGTKMLLNEIGTYPSDIMNPAPDLPHEYWALSASFHTYLWARCLTLDIDLFGVAEFTGYPGMIPGVSLVDWETGEPNARYHATKLMVDHIHLGDRLVPTTTGAHGYPDARIHAQAIVGTDGRRRVVLVNKRDVPVNVEVGDCSERSTLYSVDASTPTGTPTAHAVRGGRLTLPAHASAVLVIE</sequence>
<evidence type="ECO:0000259" key="1">
    <source>
        <dbReference type="Pfam" id="PF25839"/>
    </source>
</evidence>
<dbReference type="RefSeq" id="WP_397061902.1">
    <property type="nucleotide sequence ID" value="NZ_JBIRYL010000001.1"/>
</dbReference>
<dbReference type="Pfam" id="PF25839">
    <property type="entry name" value="Apionate_lact_C"/>
    <property type="match status" value="1"/>
</dbReference>
<comment type="caution">
    <text evidence="2">The sequence shown here is derived from an EMBL/GenBank/DDBJ whole genome shotgun (WGS) entry which is preliminary data.</text>
</comment>
<accession>A0ABW7VVD4</accession>
<reference evidence="2 3" key="1">
    <citation type="submission" date="2024-10" db="EMBL/GenBank/DDBJ databases">
        <title>The Natural Products Discovery Center: Release of the First 8490 Sequenced Strains for Exploring Actinobacteria Biosynthetic Diversity.</title>
        <authorList>
            <person name="Kalkreuter E."/>
            <person name="Kautsar S.A."/>
            <person name="Yang D."/>
            <person name="Bader C.D."/>
            <person name="Teijaro C.N."/>
            <person name="Fluegel L."/>
            <person name="Davis C.M."/>
            <person name="Simpson J.R."/>
            <person name="Lauterbach L."/>
            <person name="Steele A.D."/>
            <person name="Gui C."/>
            <person name="Meng S."/>
            <person name="Li G."/>
            <person name="Viehrig K."/>
            <person name="Ye F."/>
            <person name="Su P."/>
            <person name="Kiefer A.F."/>
            <person name="Nichols A."/>
            <person name="Cepeda A.J."/>
            <person name="Yan W."/>
            <person name="Fan B."/>
            <person name="Jiang Y."/>
            <person name="Adhikari A."/>
            <person name="Zheng C.-J."/>
            <person name="Schuster L."/>
            <person name="Cowan T.M."/>
            <person name="Smanski M.J."/>
            <person name="Chevrette M.G."/>
            <person name="De Carvalho L.P.S."/>
            <person name="Shen B."/>
        </authorList>
    </citation>
    <scope>NUCLEOTIDE SEQUENCE [LARGE SCALE GENOMIC DNA]</scope>
    <source>
        <strain evidence="2 3">NPDC019377</strain>
    </source>
</reference>
<dbReference type="InterPro" id="IPR017853">
    <property type="entry name" value="GH"/>
</dbReference>